<evidence type="ECO:0000313" key="5">
    <source>
        <dbReference type="EMBL" id="CDF35662.1"/>
    </source>
</evidence>
<dbReference type="PROSITE" id="PS51635">
    <property type="entry name" value="PNPLA"/>
    <property type="match status" value="1"/>
</dbReference>
<feature type="region of interest" description="Disordered" evidence="3">
    <location>
        <begin position="1"/>
        <end position="22"/>
    </location>
</feature>
<accession>R7QAX3</accession>
<dbReference type="AlphaFoldDB" id="R7QAX3"/>
<keyword evidence="2" id="KW-0378">Hydrolase</keyword>
<dbReference type="RefSeq" id="XP_005715481.1">
    <property type="nucleotide sequence ID" value="XM_005715424.1"/>
</dbReference>
<feature type="short sequence motif" description="GXSXG" evidence="2">
    <location>
        <begin position="109"/>
        <end position="113"/>
    </location>
</feature>
<dbReference type="Pfam" id="PF01734">
    <property type="entry name" value="Patatin"/>
    <property type="match status" value="1"/>
</dbReference>
<dbReference type="Gene3D" id="3.40.1090.10">
    <property type="entry name" value="Cytosolic phospholipase A2 catalytic domain"/>
    <property type="match status" value="1"/>
</dbReference>
<feature type="domain" description="PNPLA" evidence="4">
    <location>
        <begin position="60"/>
        <end position="343"/>
    </location>
</feature>
<dbReference type="Proteomes" id="UP000012073">
    <property type="component" value="Unassembled WGS sequence"/>
</dbReference>
<evidence type="ECO:0000256" key="1">
    <source>
        <dbReference type="ARBA" id="ARBA00023098"/>
    </source>
</evidence>
<dbReference type="Gramene" id="CDF35662">
    <property type="protein sequence ID" value="CDF35662"/>
    <property type="gene ID" value="CHC_T00003767001"/>
</dbReference>
<evidence type="ECO:0000313" key="6">
    <source>
        <dbReference type="Proteomes" id="UP000012073"/>
    </source>
</evidence>
<comment type="caution">
    <text evidence="2">Lacks conserved residue(s) required for the propagation of feature annotation.</text>
</comment>
<feature type="compositionally biased region" description="Basic and acidic residues" evidence="3">
    <location>
        <begin position="1"/>
        <end position="19"/>
    </location>
</feature>
<organism evidence="5 6">
    <name type="scientific">Chondrus crispus</name>
    <name type="common">Carrageen Irish moss</name>
    <name type="synonym">Polymorpha crispa</name>
    <dbReference type="NCBI Taxonomy" id="2769"/>
    <lineage>
        <taxon>Eukaryota</taxon>
        <taxon>Rhodophyta</taxon>
        <taxon>Florideophyceae</taxon>
        <taxon>Rhodymeniophycidae</taxon>
        <taxon>Gigartinales</taxon>
        <taxon>Gigartinaceae</taxon>
        <taxon>Chondrus</taxon>
    </lineage>
</organism>
<feature type="short sequence motif" description="DGA/G" evidence="2">
    <location>
        <begin position="330"/>
        <end position="332"/>
    </location>
</feature>
<keyword evidence="2" id="KW-0442">Lipid degradation</keyword>
<dbReference type="EMBL" id="HG001739">
    <property type="protein sequence ID" value="CDF35662.1"/>
    <property type="molecule type" value="Genomic_DNA"/>
</dbReference>
<protein>
    <recommendedName>
        <fullName evidence="4">PNPLA domain-containing protein</fullName>
    </recommendedName>
</protein>
<dbReference type="GO" id="GO:0016042">
    <property type="term" value="P:lipid catabolic process"/>
    <property type="evidence" value="ECO:0007669"/>
    <property type="project" value="UniProtKB-UniRule"/>
</dbReference>
<dbReference type="KEGG" id="ccp:CHC_T00003767001"/>
<dbReference type="SUPFAM" id="SSF52151">
    <property type="entry name" value="FabD/lysophospholipase-like"/>
    <property type="match status" value="1"/>
</dbReference>
<dbReference type="OrthoDB" id="10648550at2759"/>
<dbReference type="InterPro" id="IPR016035">
    <property type="entry name" value="Acyl_Trfase/lysoPLipase"/>
</dbReference>
<sequence>MPLRKLPDRHITTPFDRHAPLSSSTHHPNLIIFVQNTPPPPQYHRPQAPMSDHHVFNIGLALAGGATRGAYTAGVLDFILQALRDFEQQRLEDPDSVPSWRVNLKTIAGTSAGGITAAIAMAAIGTSIEPLSSELHPPDPENNKFYDVWVKQVNSKALFDTSDLNPEAALKDKDYDNPVCSLLNSKFPAEQAANALLEKGDLVPPPSWAKDLQLYITTGNLRGVPFCVSNFRGADDSLSDLRMTRHRDWVGFKTGPSKITGLQPLDLHSKRGSKQWDGVRQAMQATGTLPAIFPVAKVTAPVSSYTKKFGKCEAAWPAGMPAEFSYDAVDGAIFRNTPLELVRMSMEAAGSDKVVLTEKVENAQGAVVLVDPSPSRQVYETDYSEQKCQSIPETLLRVLSSLILDANFLDDEADAVENVNDLSRFMISPMRSGRAGRQEILATDTLHGFGGVIGEAQRKHDFQLGRRNAQQFLRSHFVVPLAGAKSNDIFKQDAERFATDMGERGKVVRILPLFKSAHRDCATPVWPTFRKEARNKRREELHDEITDRVKVVLTSFAVNWGLYRRGWFPFSAVRNWFVTVALGNICKHIMKRVDVAIEKALNNF</sequence>
<evidence type="ECO:0000259" key="4">
    <source>
        <dbReference type="PROSITE" id="PS51635"/>
    </source>
</evidence>
<name>R7QAX3_CHOCR</name>
<keyword evidence="6" id="KW-1185">Reference proteome</keyword>
<dbReference type="GO" id="GO:0016787">
    <property type="term" value="F:hydrolase activity"/>
    <property type="evidence" value="ECO:0007669"/>
    <property type="project" value="UniProtKB-UniRule"/>
</dbReference>
<proteinExistence type="predicted"/>
<feature type="active site" description="Proton acceptor" evidence="2">
    <location>
        <position position="330"/>
    </location>
</feature>
<keyword evidence="1 2" id="KW-0443">Lipid metabolism</keyword>
<feature type="active site" description="Nucleophile" evidence="2">
    <location>
        <position position="111"/>
    </location>
</feature>
<gene>
    <name evidence="5" type="ORF">CHC_T00003767001</name>
</gene>
<evidence type="ECO:0000256" key="3">
    <source>
        <dbReference type="SAM" id="MobiDB-lite"/>
    </source>
</evidence>
<dbReference type="GeneID" id="17323195"/>
<evidence type="ECO:0000256" key="2">
    <source>
        <dbReference type="PROSITE-ProRule" id="PRU01161"/>
    </source>
</evidence>
<reference evidence="6" key="1">
    <citation type="journal article" date="2013" name="Proc. Natl. Acad. Sci. U.S.A.">
        <title>Genome structure and metabolic features in the red seaweed Chondrus crispus shed light on evolution of the Archaeplastida.</title>
        <authorList>
            <person name="Collen J."/>
            <person name="Porcel B."/>
            <person name="Carre W."/>
            <person name="Ball S.G."/>
            <person name="Chaparro C."/>
            <person name="Tonon T."/>
            <person name="Barbeyron T."/>
            <person name="Michel G."/>
            <person name="Noel B."/>
            <person name="Valentin K."/>
            <person name="Elias M."/>
            <person name="Artiguenave F."/>
            <person name="Arun A."/>
            <person name="Aury J.M."/>
            <person name="Barbosa-Neto J.F."/>
            <person name="Bothwell J.H."/>
            <person name="Bouget F.Y."/>
            <person name="Brillet L."/>
            <person name="Cabello-Hurtado F."/>
            <person name="Capella-Gutierrez S."/>
            <person name="Charrier B."/>
            <person name="Cladiere L."/>
            <person name="Cock J.M."/>
            <person name="Coelho S.M."/>
            <person name="Colleoni C."/>
            <person name="Czjzek M."/>
            <person name="Da Silva C."/>
            <person name="Delage L."/>
            <person name="Denoeud F."/>
            <person name="Deschamps P."/>
            <person name="Dittami S.M."/>
            <person name="Gabaldon T."/>
            <person name="Gachon C.M."/>
            <person name="Groisillier A."/>
            <person name="Herve C."/>
            <person name="Jabbari K."/>
            <person name="Katinka M."/>
            <person name="Kloareg B."/>
            <person name="Kowalczyk N."/>
            <person name="Labadie K."/>
            <person name="Leblanc C."/>
            <person name="Lopez P.J."/>
            <person name="McLachlan D.H."/>
            <person name="Meslet-Cladiere L."/>
            <person name="Moustafa A."/>
            <person name="Nehr Z."/>
            <person name="Nyvall Collen P."/>
            <person name="Panaud O."/>
            <person name="Partensky F."/>
            <person name="Poulain J."/>
            <person name="Rensing S.A."/>
            <person name="Rousvoal S."/>
            <person name="Samson G."/>
            <person name="Symeonidi A."/>
            <person name="Weissenbach J."/>
            <person name="Zambounis A."/>
            <person name="Wincker P."/>
            <person name="Boyen C."/>
        </authorList>
    </citation>
    <scope>NUCLEOTIDE SEQUENCE [LARGE SCALE GENOMIC DNA]</scope>
    <source>
        <strain evidence="6">cv. Stackhouse</strain>
    </source>
</reference>
<dbReference type="InterPro" id="IPR002641">
    <property type="entry name" value="PNPLA_dom"/>
</dbReference>